<feature type="compositionally biased region" description="Basic and acidic residues" evidence="4">
    <location>
        <begin position="813"/>
        <end position="841"/>
    </location>
</feature>
<feature type="region of interest" description="Disordered" evidence="4">
    <location>
        <begin position="1"/>
        <end position="80"/>
    </location>
</feature>
<keyword evidence="2 3" id="KW-0175">Coiled coil</keyword>
<keyword evidence="6" id="KW-1185">Reference proteome</keyword>
<feature type="coiled-coil region" evidence="3">
    <location>
        <begin position="471"/>
        <end position="515"/>
    </location>
</feature>
<comment type="similarity">
    <text evidence="1">Belongs to the WEB family.</text>
</comment>
<evidence type="ECO:0000256" key="1">
    <source>
        <dbReference type="ARBA" id="ARBA00005485"/>
    </source>
</evidence>
<feature type="coiled-coil region" evidence="3">
    <location>
        <begin position="546"/>
        <end position="685"/>
    </location>
</feature>
<feature type="compositionally biased region" description="Polar residues" evidence="4">
    <location>
        <begin position="59"/>
        <end position="70"/>
    </location>
</feature>
<dbReference type="GO" id="GO:0009904">
    <property type="term" value="P:chloroplast accumulation movement"/>
    <property type="evidence" value="ECO:0007669"/>
    <property type="project" value="TreeGrafter"/>
</dbReference>
<dbReference type="Pfam" id="PF05701">
    <property type="entry name" value="WEMBL"/>
    <property type="match status" value="1"/>
</dbReference>
<reference evidence="5" key="1">
    <citation type="submission" date="2020-09" db="EMBL/GenBank/DDBJ databases">
        <title>Genome-Enabled Discovery of Anthraquinone Biosynthesis in Senna tora.</title>
        <authorList>
            <person name="Kang S.-H."/>
            <person name="Pandey R.P."/>
            <person name="Lee C.-M."/>
            <person name="Sim J.-S."/>
            <person name="Jeong J.-T."/>
            <person name="Choi B.-S."/>
            <person name="Jung M."/>
            <person name="Ginzburg D."/>
            <person name="Zhao K."/>
            <person name="Won S.Y."/>
            <person name="Oh T.-J."/>
            <person name="Yu Y."/>
            <person name="Kim N.-H."/>
            <person name="Lee O.R."/>
            <person name="Lee T.-H."/>
            <person name="Bashyal P."/>
            <person name="Kim T.-S."/>
            <person name="Lee W.-H."/>
            <person name="Kawkins C."/>
            <person name="Kim C.-K."/>
            <person name="Kim J.S."/>
            <person name="Ahn B.O."/>
            <person name="Rhee S.Y."/>
            <person name="Sohng J.K."/>
        </authorList>
    </citation>
    <scope>NUCLEOTIDE SEQUENCE</scope>
    <source>
        <tissue evidence="5">Leaf</tissue>
    </source>
</reference>
<feature type="compositionally biased region" description="Polar residues" evidence="4">
    <location>
        <begin position="33"/>
        <end position="52"/>
    </location>
</feature>
<comment type="caution">
    <text evidence="5">The sequence shown here is derived from an EMBL/GenBank/DDBJ whole genome shotgun (WGS) entry which is preliminary data.</text>
</comment>
<dbReference type="PANTHER" id="PTHR32054:SF31">
    <property type="entry name" value="PROTEIN WEAK CHLOROPLAST MOVEMENT UNDER BLUE LIGHT 1"/>
    <property type="match status" value="1"/>
</dbReference>
<sequence length="905" mass="99356">MEDAEEMPSHSTSAPEGAVKIPLVDPPKENREVINQTDNDSFTETPINSLSNAKEESGTHSPVTEFSQLATPLDASDGQTVGQHEMLPAVVSASVSISSGKEEIGTNLPVTDISKLATPPDPSDGQTVGQDDSASTSISNGKEESGNHLPVTEFSKLATPPDASDDQTVGQDEILPVDNSTSISNGMVGVTERSNEGTMPEYSAAEPVENISDRHQAQDGCTTVTVDTDVSAKVSNIAAGDLGAVDSPTARGIIDTAAPFESVKEAVSKFGGIVDWKAHRIQTVEKRKFVEQELGKVYREIPEFRKQSEAAEKSKTEVLKELDSTKRLIEELKLQLERAQTEEHQARQDSELAKLRVEEMEQGIADESSIAAKAQLEVAKARHKTAVSDLQSVKEELDTLRKEYASLVIEKDVAIKKAEEAVAESKEVEKTVEDLTIELMTTKESLESAHAAHLEAEEQRIGTVMARDQDSLNWEKELKQAEEELQRLNQQILSAKDLKSKLDTASALLVDLKTELGAYMETKLKQEGNELETSKGDLEEPEKKTHTEIQAAVASAKKELEEVKVNIEKATAEVNCLKVAAASLKSELEREKSDLANMEQREGMASIAVASLEAELDRTRSEIALIQMKDKEARERMMELPKKLQQAAEEANQANLLAQAAREELRKAKEEAEQAKAGASTVESRLLAAQKEIEAARASERLAIAAIKALQESEVARSNNEVDSIAGVTLSLEEYYELSKRAHEAEEEANTRVADANSQIEIAKESEMKTLEKLDEVNKEMAARRESLKMAMDKAEKAKEGKLGVEQELRKWRAEHEQRRKAGELDQNRSPRASLEGRKDANNFVPPSNADNSDHYLSSPNDYVHTGGETGLSPETKIGKKKKRSFFPRVLMFFGRRKANTTKSG</sequence>
<dbReference type="GO" id="GO:0005829">
    <property type="term" value="C:cytosol"/>
    <property type="evidence" value="ECO:0007669"/>
    <property type="project" value="TreeGrafter"/>
</dbReference>
<feature type="region of interest" description="Disordered" evidence="4">
    <location>
        <begin position="101"/>
        <end position="201"/>
    </location>
</feature>
<dbReference type="Proteomes" id="UP000634136">
    <property type="component" value="Unassembled WGS sequence"/>
</dbReference>
<feature type="region of interest" description="Disordered" evidence="4">
    <location>
        <begin position="813"/>
        <end position="883"/>
    </location>
</feature>
<accession>A0A834WQX8</accession>
<organism evidence="5 6">
    <name type="scientific">Senna tora</name>
    <dbReference type="NCBI Taxonomy" id="362788"/>
    <lineage>
        <taxon>Eukaryota</taxon>
        <taxon>Viridiplantae</taxon>
        <taxon>Streptophyta</taxon>
        <taxon>Embryophyta</taxon>
        <taxon>Tracheophyta</taxon>
        <taxon>Spermatophyta</taxon>
        <taxon>Magnoliopsida</taxon>
        <taxon>eudicotyledons</taxon>
        <taxon>Gunneridae</taxon>
        <taxon>Pentapetalae</taxon>
        <taxon>rosids</taxon>
        <taxon>fabids</taxon>
        <taxon>Fabales</taxon>
        <taxon>Fabaceae</taxon>
        <taxon>Caesalpinioideae</taxon>
        <taxon>Cassia clade</taxon>
        <taxon>Senna</taxon>
    </lineage>
</organism>
<dbReference type="GO" id="GO:0009903">
    <property type="term" value="P:chloroplast avoidance movement"/>
    <property type="evidence" value="ECO:0007669"/>
    <property type="project" value="TreeGrafter"/>
</dbReference>
<proteinExistence type="inferred from homology"/>
<gene>
    <name evidence="5" type="ORF">G2W53_012961</name>
</gene>
<feature type="coiled-coil region" evidence="3">
    <location>
        <begin position="376"/>
        <end position="438"/>
    </location>
</feature>
<dbReference type="EMBL" id="JAAIUW010000005">
    <property type="protein sequence ID" value="KAF7830628.1"/>
    <property type="molecule type" value="Genomic_DNA"/>
</dbReference>
<protein>
    <submittedName>
        <fullName evidence="5">Protein WEAK CHLOROPLAST MOVEMENT UNDER BLUE LIGHT 1</fullName>
    </submittedName>
</protein>
<evidence type="ECO:0000313" key="6">
    <source>
        <dbReference type="Proteomes" id="UP000634136"/>
    </source>
</evidence>
<dbReference type="AlphaFoldDB" id="A0A834WQX8"/>
<feature type="compositionally biased region" description="Polar residues" evidence="4">
    <location>
        <begin position="845"/>
        <end position="861"/>
    </location>
</feature>
<dbReference type="PANTHER" id="PTHR32054">
    <property type="entry name" value="HEAVY CHAIN, PUTATIVE, EXPRESSED-RELATED-RELATED"/>
    <property type="match status" value="1"/>
</dbReference>
<dbReference type="OrthoDB" id="1931671at2759"/>
<name>A0A834WQX8_9FABA</name>
<evidence type="ECO:0000256" key="4">
    <source>
        <dbReference type="SAM" id="MobiDB-lite"/>
    </source>
</evidence>
<evidence type="ECO:0000313" key="5">
    <source>
        <dbReference type="EMBL" id="KAF7830628.1"/>
    </source>
</evidence>
<evidence type="ECO:0000256" key="3">
    <source>
        <dbReference type="SAM" id="Coils"/>
    </source>
</evidence>
<dbReference type="InterPro" id="IPR008545">
    <property type="entry name" value="Web"/>
</dbReference>
<evidence type="ECO:0000256" key="2">
    <source>
        <dbReference type="ARBA" id="ARBA00023054"/>
    </source>
</evidence>
<feature type="coiled-coil region" evidence="3">
    <location>
        <begin position="315"/>
        <end position="349"/>
    </location>
</feature>
<feature type="compositionally biased region" description="Polar residues" evidence="4">
    <location>
        <begin position="124"/>
        <end position="140"/>
    </location>
</feature>